<dbReference type="SUPFAM" id="SSF51230">
    <property type="entry name" value="Single hybrid motif"/>
    <property type="match status" value="1"/>
</dbReference>
<evidence type="ECO:0000313" key="6">
    <source>
        <dbReference type="EMBL" id="SCX02345.1"/>
    </source>
</evidence>
<proteinExistence type="inferred from homology"/>
<dbReference type="STRING" id="329186.SAMN02927925_00494"/>
<dbReference type="Proteomes" id="UP000182124">
    <property type="component" value="Unassembled WGS sequence"/>
</dbReference>
<sequence>MNIPANLKYTKDHEWVSLDGDIATVGITDFAQKELGDIVYVEVETLDQTLAKDEVFGTVEAVKTVSDLFLPLSGEIVEFNEELETTPEAVNSDPYGAGWMVKVKISDVSEIEGLLSDAAYKELIGA</sequence>
<comment type="subunit">
    <text evidence="3">The glycine cleavage system is composed of four proteins: P, T, L and H.</text>
</comment>
<evidence type="ECO:0000259" key="5">
    <source>
        <dbReference type="PROSITE" id="PS50968"/>
    </source>
</evidence>
<dbReference type="PANTHER" id="PTHR11715">
    <property type="entry name" value="GLYCINE CLEAVAGE SYSTEM H PROTEIN"/>
    <property type="match status" value="1"/>
</dbReference>
<comment type="similarity">
    <text evidence="1 3">Belongs to the GcvH family.</text>
</comment>
<dbReference type="Gene3D" id="2.40.50.100">
    <property type="match status" value="1"/>
</dbReference>
<keyword evidence="2 3" id="KW-0450">Lipoyl</keyword>
<dbReference type="GO" id="GO:0005960">
    <property type="term" value="C:glycine cleavage complex"/>
    <property type="evidence" value="ECO:0007669"/>
    <property type="project" value="InterPro"/>
</dbReference>
<dbReference type="CDD" id="cd06848">
    <property type="entry name" value="GCS_H"/>
    <property type="match status" value="1"/>
</dbReference>
<accession>A0A1G4V789</accession>
<dbReference type="GO" id="GO:0019464">
    <property type="term" value="P:glycine decarboxylation via glycine cleavage system"/>
    <property type="evidence" value="ECO:0007669"/>
    <property type="project" value="UniProtKB-UniRule"/>
</dbReference>
<organism evidence="6 7">
    <name type="scientific">Flavobacterium saliperosum</name>
    <dbReference type="NCBI Taxonomy" id="329186"/>
    <lineage>
        <taxon>Bacteria</taxon>
        <taxon>Pseudomonadati</taxon>
        <taxon>Bacteroidota</taxon>
        <taxon>Flavobacteriia</taxon>
        <taxon>Flavobacteriales</taxon>
        <taxon>Flavobacteriaceae</taxon>
        <taxon>Flavobacterium</taxon>
    </lineage>
</organism>
<dbReference type="PROSITE" id="PS00189">
    <property type="entry name" value="LIPOYL"/>
    <property type="match status" value="1"/>
</dbReference>
<evidence type="ECO:0000256" key="1">
    <source>
        <dbReference type="ARBA" id="ARBA00009249"/>
    </source>
</evidence>
<protein>
    <recommendedName>
        <fullName evidence="3">Glycine cleavage system H protein</fullName>
    </recommendedName>
</protein>
<dbReference type="NCBIfam" id="NF002270">
    <property type="entry name" value="PRK01202.1"/>
    <property type="match status" value="1"/>
</dbReference>
<comment type="function">
    <text evidence="3">The glycine cleavage system catalyzes the degradation of glycine. The H protein shuttles the methylamine group of glycine from the P protein to the T protein.</text>
</comment>
<dbReference type="PANTHER" id="PTHR11715:SF3">
    <property type="entry name" value="GLYCINE CLEAVAGE SYSTEM H PROTEIN-RELATED"/>
    <property type="match status" value="1"/>
</dbReference>
<dbReference type="InterPro" id="IPR033753">
    <property type="entry name" value="GCV_H/Fam206"/>
</dbReference>
<dbReference type="InterPro" id="IPR000089">
    <property type="entry name" value="Biotin_lipoyl"/>
</dbReference>
<dbReference type="EMBL" id="FMTY01000001">
    <property type="protein sequence ID" value="SCX02345.1"/>
    <property type="molecule type" value="Genomic_DNA"/>
</dbReference>
<dbReference type="NCBIfam" id="TIGR00527">
    <property type="entry name" value="gcvH"/>
    <property type="match status" value="1"/>
</dbReference>
<dbReference type="Pfam" id="PF01597">
    <property type="entry name" value="GCV_H"/>
    <property type="match status" value="1"/>
</dbReference>
<dbReference type="PROSITE" id="PS50968">
    <property type="entry name" value="BIOTINYL_LIPOYL"/>
    <property type="match status" value="1"/>
</dbReference>
<gene>
    <name evidence="3" type="primary">gcvH</name>
    <name evidence="6" type="ORF">SAMN02927925_00494</name>
</gene>
<feature type="domain" description="Lipoyl-binding" evidence="5">
    <location>
        <begin position="22"/>
        <end position="104"/>
    </location>
</feature>
<dbReference type="InterPro" id="IPR011053">
    <property type="entry name" value="Single_hybrid_motif"/>
</dbReference>
<dbReference type="HAMAP" id="MF_00272">
    <property type="entry name" value="GcvH"/>
    <property type="match status" value="1"/>
</dbReference>
<dbReference type="InterPro" id="IPR017453">
    <property type="entry name" value="GCV_H_sub"/>
</dbReference>
<evidence type="ECO:0000256" key="2">
    <source>
        <dbReference type="ARBA" id="ARBA00022823"/>
    </source>
</evidence>
<dbReference type="RefSeq" id="WP_023575536.1">
    <property type="nucleotide sequence ID" value="NZ_CBCSBQ010000003.1"/>
</dbReference>
<dbReference type="GO" id="GO:0005829">
    <property type="term" value="C:cytosol"/>
    <property type="evidence" value="ECO:0007669"/>
    <property type="project" value="TreeGrafter"/>
</dbReference>
<dbReference type="AlphaFoldDB" id="A0A1G4V789"/>
<reference evidence="6 7" key="1">
    <citation type="submission" date="2016-10" db="EMBL/GenBank/DDBJ databases">
        <authorList>
            <person name="de Groot N.N."/>
        </authorList>
    </citation>
    <scope>NUCLEOTIDE SEQUENCE [LARGE SCALE GENOMIC DNA]</scope>
    <source>
        <strain evidence="6 7">CGMCC 1.3801</strain>
    </source>
</reference>
<dbReference type="eggNOG" id="COG0509">
    <property type="taxonomic scope" value="Bacteria"/>
</dbReference>
<dbReference type="InterPro" id="IPR002930">
    <property type="entry name" value="GCV_H"/>
</dbReference>
<evidence type="ECO:0000256" key="3">
    <source>
        <dbReference type="HAMAP-Rule" id="MF_00272"/>
    </source>
</evidence>
<dbReference type="GO" id="GO:0009249">
    <property type="term" value="P:protein lipoylation"/>
    <property type="evidence" value="ECO:0007669"/>
    <property type="project" value="TreeGrafter"/>
</dbReference>
<name>A0A1G4V789_9FLAO</name>
<dbReference type="InterPro" id="IPR003016">
    <property type="entry name" value="2-oxoA_DH_lipoyl-BS"/>
</dbReference>
<feature type="modified residue" description="N6-lipoyllysine" evidence="3 4">
    <location>
        <position position="63"/>
    </location>
</feature>
<comment type="cofactor">
    <cofactor evidence="3">
        <name>(R)-lipoate</name>
        <dbReference type="ChEBI" id="CHEBI:83088"/>
    </cofactor>
    <text evidence="3">Binds 1 lipoyl cofactor covalently.</text>
</comment>
<evidence type="ECO:0000256" key="4">
    <source>
        <dbReference type="PIRSR" id="PIRSR617453-50"/>
    </source>
</evidence>
<evidence type="ECO:0000313" key="7">
    <source>
        <dbReference type="Proteomes" id="UP000182124"/>
    </source>
</evidence>